<dbReference type="GO" id="GO:0008360">
    <property type="term" value="P:regulation of cell shape"/>
    <property type="evidence" value="ECO:0007669"/>
    <property type="project" value="UniProtKB-KW"/>
</dbReference>
<keyword evidence="3" id="KW-0547">Nucleotide-binding</keyword>
<dbReference type="Pfam" id="PF08245">
    <property type="entry name" value="Mur_ligase_M"/>
    <property type="match status" value="1"/>
</dbReference>
<keyword evidence="4" id="KW-0067">ATP-binding</keyword>
<dbReference type="SUPFAM" id="SSF53623">
    <property type="entry name" value="MurD-like peptide ligases, catalytic domain"/>
    <property type="match status" value="1"/>
</dbReference>
<keyword evidence="5" id="KW-0133">Cell shape</keyword>
<dbReference type="GO" id="GO:0009252">
    <property type="term" value="P:peptidoglycan biosynthetic process"/>
    <property type="evidence" value="ECO:0007669"/>
    <property type="project" value="UniProtKB-KW"/>
</dbReference>
<evidence type="ECO:0000256" key="2">
    <source>
        <dbReference type="ARBA" id="ARBA00022618"/>
    </source>
</evidence>
<keyword evidence="2" id="KW-0132">Cell division</keyword>
<dbReference type="PANTHER" id="PTHR43024:SF1">
    <property type="entry name" value="UDP-N-ACETYLMURAMOYL-TRIPEPTIDE--D-ALANYL-D-ALANINE LIGASE"/>
    <property type="match status" value="1"/>
</dbReference>
<dbReference type="GO" id="GO:0016881">
    <property type="term" value="F:acid-amino acid ligase activity"/>
    <property type="evidence" value="ECO:0007669"/>
    <property type="project" value="InterPro"/>
</dbReference>
<dbReference type="Gene3D" id="3.40.1390.10">
    <property type="entry name" value="MurE/MurF, N-terminal domain"/>
    <property type="match status" value="1"/>
</dbReference>
<keyword evidence="7" id="KW-0131">Cell cycle</keyword>
<organism evidence="12 13">
    <name type="scientific">Pelagicoccus mobilis</name>
    <dbReference type="NCBI Taxonomy" id="415221"/>
    <lineage>
        <taxon>Bacteria</taxon>
        <taxon>Pseudomonadati</taxon>
        <taxon>Verrucomicrobiota</taxon>
        <taxon>Opitutia</taxon>
        <taxon>Puniceicoccales</taxon>
        <taxon>Pelagicoccaceae</taxon>
        <taxon>Pelagicoccus</taxon>
    </lineage>
</organism>
<keyword evidence="6" id="KW-0573">Peptidoglycan synthesis</keyword>
<dbReference type="Gene3D" id="3.90.190.20">
    <property type="entry name" value="Mur ligase, C-terminal domain"/>
    <property type="match status" value="1"/>
</dbReference>
<evidence type="ECO:0000259" key="10">
    <source>
        <dbReference type="Pfam" id="PF02875"/>
    </source>
</evidence>
<proteinExistence type="predicted"/>
<comment type="caution">
    <text evidence="12">The sequence shown here is derived from an EMBL/GenBank/DDBJ whole genome shotgun (WGS) entry which is preliminary data.</text>
</comment>
<evidence type="ECO:0000256" key="3">
    <source>
        <dbReference type="ARBA" id="ARBA00022741"/>
    </source>
</evidence>
<dbReference type="SUPFAM" id="SSF63418">
    <property type="entry name" value="MurE/MurF N-terminal domain"/>
    <property type="match status" value="1"/>
</dbReference>
<dbReference type="AlphaFoldDB" id="A0A934RWN7"/>
<dbReference type="SUPFAM" id="SSF53244">
    <property type="entry name" value="MurD-like peptide ligases, peptide-binding domain"/>
    <property type="match status" value="1"/>
</dbReference>
<accession>A0A934RWN7</accession>
<dbReference type="Pfam" id="PF02875">
    <property type="entry name" value="Mur_ligase_C"/>
    <property type="match status" value="1"/>
</dbReference>
<evidence type="ECO:0000256" key="4">
    <source>
        <dbReference type="ARBA" id="ARBA00022840"/>
    </source>
</evidence>
<dbReference type="GO" id="GO:0051301">
    <property type="term" value="P:cell division"/>
    <property type="evidence" value="ECO:0007669"/>
    <property type="project" value="UniProtKB-KW"/>
</dbReference>
<protein>
    <recommendedName>
        <fullName evidence="14">UDP-N-acetylmuramoyl-tripeptide--D-alanyl-D-alanine ligase</fullName>
    </recommendedName>
</protein>
<dbReference type="InterPro" id="IPR013221">
    <property type="entry name" value="Mur_ligase_cen"/>
</dbReference>
<evidence type="ECO:0008006" key="14">
    <source>
        <dbReference type="Google" id="ProtNLM"/>
    </source>
</evidence>
<keyword evidence="8" id="KW-0961">Cell wall biogenesis/degradation</keyword>
<dbReference type="PANTHER" id="PTHR43024">
    <property type="entry name" value="UDP-N-ACETYLMURAMOYL-TRIPEPTIDE--D-ALANYL-D-ALANINE LIGASE"/>
    <property type="match status" value="1"/>
</dbReference>
<dbReference type="InterPro" id="IPR036565">
    <property type="entry name" value="Mur-like_cat_sf"/>
</dbReference>
<evidence type="ECO:0000256" key="8">
    <source>
        <dbReference type="ARBA" id="ARBA00023316"/>
    </source>
</evidence>
<dbReference type="InterPro" id="IPR051046">
    <property type="entry name" value="MurCDEF_CellWall_CoF430Synth"/>
</dbReference>
<evidence type="ECO:0000256" key="6">
    <source>
        <dbReference type="ARBA" id="ARBA00022984"/>
    </source>
</evidence>
<dbReference type="Pfam" id="PF01225">
    <property type="entry name" value="Mur_ligase"/>
    <property type="match status" value="1"/>
</dbReference>
<reference evidence="12" key="1">
    <citation type="submission" date="2021-01" db="EMBL/GenBank/DDBJ databases">
        <title>Modified the classification status of verrucomicrobia.</title>
        <authorList>
            <person name="Feng X."/>
        </authorList>
    </citation>
    <scope>NUCLEOTIDE SEQUENCE</scope>
    <source>
        <strain evidence="12">KCTC 13126</strain>
    </source>
</reference>
<dbReference type="Gene3D" id="3.40.1190.10">
    <property type="entry name" value="Mur-like, catalytic domain"/>
    <property type="match status" value="1"/>
</dbReference>
<dbReference type="InterPro" id="IPR000713">
    <property type="entry name" value="Mur_ligase_N"/>
</dbReference>
<evidence type="ECO:0000313" key="13">
    <source>
        <dbReference type="Proteomes" id="UP000617628"/>
    </source>
</evidence>
<feature type="domain" description="Mur ligase central" evidence="11">
    <location>
        <begin position="107"/>
        <end position="291"/>
    </location>
</feature>
<evidence type="ECO:0000259" key="11">
    <source>
        <dbReference type="Pfam" id="PF08245"/>
    </source>
</evidence>
<evidence type="ECO:0000256" key="5">
    <source>
        <dbReference type="ARBA" id="ARBA00022960"/>
    </source>
</evidence>
<dbReference type="EMBL" id="JAENIL010000010">
    <property type="protein sequence ID" value="MBK1876584.1"/>
    <property type="molecule type" value="Genomic_DNA"/>
</dbReference>
<feature type="domain" description="Mur ligase C-terminal" evidence="10">
    <location>
        <begin position="314"/>
        <end position="422"/>
    </location>
</feature>
<evidence type="ECO:0000259" key="9">
    <source>
        <dbReference type="Pfam" id="PF01225"/>
    </source>
</evidence>
<evidence type="ECO:0000256" key="1">
    <source>
        <dbReference type="ARBA" id="ARBA00022598"/>
    </source>
</evidence>
<evidence type="ECO:0000313" key="12">
    <source>
        <dbReference type="EMBL" id="MBK1876584.1"/>
    </source>
</evidence>
<dbReference type="InterPro" id="IPR036615">
    <property type="entry name" value="Mur_ligase_C_dom_sf"/>
</dbReference>
<dbReference type="Proteomes" id="UP000617628">
    <property type="component" value="Unassembled WGS sequence"/>
</dbReference>
<keyword evidence="13" id="KW-1185">Reference proteome</keyword>
<gene>
    <name evidence="12" type="ORF">JIN87_06875</name>
</gene>
<feature type="domain" description="Mur ligase N-terminal catalytic" evidence="9">
    <location>
        <begin position="25"/>
        <end position="96"/>
    </location>
</feature>
<sequence length="454" mass="49023">MDTIDPIDLANWAGGEWKLGIPGEIVGLTNDSRKAEEGQLFAALKTSARDGHEFVGAAQQKGAAGAIVERVLEEVDLPQLRVPDVNAALLRMAKGYRSSWQAEVVGITGSCGKTTCKELLACLLSGEPTLSTLGNLNNLIGVPMSVLRPEGAAARFAVLEAGISEPGEMEQLARVVDPEWGVVTAIGPSHLQDLGTVENVALEKGKLLQGGRLKRAFVGETAEPYLSQLGCEGACVVKPDSSLSADWSYRVESIGSRSRLSQRLEGVVETFEYEGTGAGLASNAALAIAVAYSMGISVERLREALRFWKPSQMRNEWRDVEGHSVFLDCYNANPISMKDSLATFVTQTPEDQPRLFLVGCMEELGAEAGRLHEELGRYFPLRKEDLLLVIGGEASSVLRGMKSAGRELGNCFEITEIEEARDYFEGFVGSVFLKGSRRYRLESSLAFIKGGAVC</sequence>
<name>A0A934RWN7_9BACT</name>
<evidence type="ECO:0000256" key="7">
    <source>
        <dbReference type="ARBA" id="ARBA00023306"/>
    </source>
</evidence>
<dbReference type="GO" id="GO:0071555">
    <property type="term" value="P:cell wall organization"/>
    <property type="evidence" value="ECO:0007669"/>
    <property type="project" value="UniProtKB-KW"/>
</dbReference>
<dbReference type="InterPro" id="IPR004101">
    <property type="entry name" value="Mur_ligase_C"/>
</dbReference>
<dbReference type="RefSeq" id="WP_200354800.1">
    <property type="nucleotide sequence ID" value="NZ_JAENIL010000010.1"/>
</dbReference>
<dbReference type="InterPro" id="IPR035911">
    <property type="entry name" value="MurE/MurF_N"/>
</dbReference>
<dbReference type="GO" id="GO:0005524">
    <property type="term" value="F:ATP binding"/>
    <property type="evidence" value="ECO:0007669"/>
    <property type="project" value="UniProtKB-KW"/>
</dbReference>
<keyword evidence="1" id="KW-0436">Ligase</keyword>